<dbReference type="InterPro" id="IPR001304">
    <property type="entry name" value="C-type_lectin-like"/>
</dbReference>
<sequence>MGVWTVYVSLCLLFALNASACQSGWAQFGYRCFKAFNYDTSWSDAEMTCLNYGGNLASVHSQTEYNFLRVLIYSDKSFWIGGYDAVSEGKWFWSDGTKMNFRLWSPIEPNNEGGIENCIEMNFRGLSWPGVFRVVWSTIGFLFYWYLTS</sequence>
<accession>A0ABQ8M2U5</accession>
<evidence type="ECO:0000313" key="5">
    <source>
        <dbReference type="Proteomes" id="UP000830375"/>
    </source>
</evidence>
<keyword evidence="5" id="KW-1185">Reference proteome</keyword>
<keyword evidence="2" id="KW-0732">Signal</keyword>
<dbReference type="PANTHER" id="PTHR22803">
    <property type="entry name" value="MANNOSE, PHOSPHOLIPASE, LECTIN RECEPTOR RELATED"/>
    <property type="match status" value="1"/>
</dbReference>
<dbReference type="CDD" id="cd00037">
    <property type="entry name" value="CLECT"/>
    <property type="match status" value="1"/>
</dbReference>
<evidence type="ECO:0000256" key="2">
    <source>
        <dbReference type="SAM" id="SignalP"/>
    </source>
</evidence>
<name>A0ABQ8M2U5_LABRO</name>
<dbReference type="Pfam" id="PF00059">
    <property type="entry name" value="Lectin_C"/>
    <property type="match status" value="1"/>
</dbReference>
<feature type="chain" id="PRO_5045201644" evidence="2">
    <location>
        <begin position="27"/>
        <end position="149"/>
    </location>
</feature>
<protein>
    <submittedName>
        <fullName evidence="4">Galactose-specific lectin nattectin</fullName>
    </submittedName>
</protein>
<feature type="transmembrane region" description="Helical" evidence="1">
    <location>
        <begin position="126"/>
        <end position="147"/>
    </location>
</feature>
<dbReference type="Gene3D" id="3.10.100.10">
    <property type="entry name" value="Mannose-Binding Protein A, subunit A"/>
    <property type="match status" value="1"/>
</dbReference>
<comment type="caution">
    <text evidence="4">The sequence shown here is derived from an EMBL/GenBank/DDBJ whole genome shotgun (WGS) entry which is preliminary data.</text>
</comment>
<keyword evidence="1" id="KW-1133">Transmembrane helix</keyword>
<dbReference type="Proteomes" id="UP000830375">
    <property type="component" value="Unassembled WGS sequence"/>
</dbReference>
<dbReference type="EMBL" id="JACTAM010000014">
    <property type="protein sequence ID" value="KAI2656999.1"/>
    <property type="molecule type" value="Genomic_DNA"/>
</dbReference>
<dbReference type="SMART" id="SM00034">
    <property type="entry name" value="CLECT"/>
    <property type="match status" value="1"/>
</dbReference>
<keyword evidence="1" id="KW-0472">Membrane</keyword>
<dbReference type="PROSITE" id="PS50041">
    <property type="entry name" value="C_TYPE_LECTIN_2"/>
    <property type="match status" value="1"/>
</dbReference>
<evidence type="ECO:0000313" key="4">
    <source>
        <dbReference type="EMBL" id="KAI2656999.1"/>
    </source>
</evidence>
<gene>
    <name evidence="4" type="ORF">H4Q32_021051</name>
</gene>
<organism evidence="4 5">
    <name type="scientific">Labeo rohita</name>
    <name type="common">Indian major carp</name>
    <name type="synonym">Cyprinus rohita</name>
    <dbReference type="NCBI Taxonomy" id="84645"/>
    <lineage>
        <taxon>Eukaryota</taxon>
        <taxon>Metazoa</taxon>
        <taxon>Chordata</taxon>
        <taxon>Craniata</taxon>
        <taxon>Vertebrata</taxon>
        <taxon>Euteleostomi</taxon>
        <taxon>Actinopterygii</taxon>
        <taxon>Neopterygii</taxon>
        <taxon>Teleostei</taxon>
        <taxon>Ostariophysi</taxon>
        <taxon>Cypriniformes</taxon>
        <taxon>Cyprinidae</taxon>
        <taxon>Labeoninae</taxon>
        <taxon>Labeonini</taxon>
        <taxon>Labeo</taxon>
    </lineage>
</organism>
<dbReference type="InterPro" id="IPR016186">
    <property type="entry name" value="C-type_lectin-like/link_sf"/>
</dbReference>
<reference evidence="4 5" key="1">
    <citation type="submission" date="2022-01" db="EMBL/GenBank/DDBJ databases">
        <title>A high-quality chromosome-level genome assembly of rohu carp, Labeo rohita.</title>
        <authorList>
            <person name="Arick M.A. II"/>
            <person name="Hsu C.-Y."/>
            <person name="Magbanua Z."/>
            <person name="Pechanova O."/>
            <person name="Grover C."/>
            <person name="Miller E."/>
            <person name="Thrash A."/>
            <person name="Ezzel L."/>
            <person name="Alam S."/>
            <person name="Benzie J."/>
            <person name="Hamilton M."/>
            <person name="Karsi A."/>
            <person name="Lawrence M.L."/>
            <person name="Peterson D.G."/>
        </authorList>
    </citation>
    <scope>NUCLEOTIDE SEQUENCE [LARGE SCALE GENOMIC DNA]</scope>
    <source>
        <strain evidence="5">BAU-BD-2019</strain>
        <tissue evidence="4">Blood</tissue>
    </source>
</reference>
<dbReference type="SUPFAM" id="SSF56436">
    <property type="entry name" value="C-type lectin-like"/>
    <property type="match status" value="1"/>
</dbReference>
<evidence type="ECO:0000259" key="3">
    <source>
        <dbReference type="PROSITE" id="PS50041"/>
    </source>
</evidence>
<evidence type="ECO:0000256" key="1">
    <source>
        <dbReference type="SAM" id="Phobius"/>
    </source>
</evidence>
<feature type="signal peptide" evidence="2">
    <location>
        <begin position="1"/>
        <end position="26"/>
    </location>
</feature>
<keyword evidence="1" id="KW-0812">Transmembrane</keyword>
<dbReference type="InterPro" id="IPR016187">
    <property type="entry name" value="CTDL_fold"/>
</dbReference>
<feature type="domain" description="C-type lectin" evidence="3">
    <location>
        <begin position="28"/>
        <end position="128"/>
    </location>
</feature>
<proteinExistence type="predicted"/>
<dbReference type="InterPro" id="IPR050111">
    <property type="entry name" value="C-type_lectin/snaclec_domain"/>
</dbReference>